<proteinExistence type="predicted"/>
<evidence type="ECO:0000313" key="12">
    <source>
        <dbReference type="WBParaSite" id="ACRNAN_scaffold2765.g25008.t1"/>
    </source>
</evidence>
<dbReference type="GO" id="GO:0006898">
    <property type="term" value="P:receptor-mediated endocytosis"/>
    <property type="evidence" value="ECO:0007669"/>
    <property type="project" value="TreeGrafter"/>
</dbReference>
<dbReference type="WBParaSite" id="ACRNAN_scaffold2765.g25008.t1">
    <property type="protein sequence ID" value="ACRNAN_scaffold2765.g25008.t1"/>
    <property type="gene ID" value="ACRNAN_scaffold2765.g25008"/>
</dbReference>
<keyword evidence="6 10" id="KW-0732">Signal</keyword>
<evidence type="ECO:0000256" key="6">
    <source>
        <dbReference type="ARBA" id="ARBA00022729"/>
    </source>
</evidence>
<dbReference type="Pfam" id="PF14828">
    <property type="entry name" value="Amnionless"/>
    <property type="match status" value="1"/>
</dbReference>
<evidence type="ECO:0000256" key="3">
    <source>
        <dbReference type="ARBA" id="ARBA00022448"/>
    </source>
</evidence>
<keyword evidence="8" id="KW-1133">Transmembrane helix</keyword>
<dbReference type="PANTHER" id="PTHR14995:SF2">
    <property type="entry name" value="PROTEIN AMNIONLESS"/>
    <property type="match status" value="1"/>
</dbReference>
<dbReference type="PANTHER" id="PTHR14995">
    <property type="entry name" value="AMNIONLESS"/>
    <property type="match status" value="1"/>
</dbReference>
<feature type="signal peptide" evidence="10">
    <location>
        <begin position="1"/>
        <end position="20"/>
    </location>
</feature>
<dbReference type="GO" id="GO:0030139">
    <property type="term" value="C:endocytic vesicle"/>
    <property type="evidence" value="ECO:0007669"/>
    <property type="project" value="TreeGrafter"/>
</dbReference>
<evidence type="ECO:0000256" key="1">
    <source>
        <dbReference type="ARBA" id="ARBA00004251"/>
    </source>
</evidence>
<dbReference type="InterPro" id="IPR026112">
    <property type="entry name" value="AMN"/>
</dbReference>
<feature type="chain" id="PRO_5037471783" description="Protein amnionless" evidence="10">
    <location>
        <begin position="21"/>
        <end position="191"/>
    </location>
</feature>
<keyword evidence="7" id="KW-0653">Protein transport</keyword>
<comment type="subcellular location">
    <subcellularLocation>
        <location evidence="1">Cell membrane</location>
        <topology evidence="1">Single-pass type I membrane protein</topology>
    </subcellularLocation>
</comment>
<keyword evidence="9" id="KW-0472">Membrane</keyword>
<keyword evidence="4" id="KW-1003">Cell membrane</keyword>
<dbReference type="GO" id="GO:0016324">
    <property type="term" value="C:apical plasma membrane"/>
    <property type="evidence" value="ECO:0007669"/>
    <property type="project" value="TreeGrafter"/>
</dbReference>
<dbReference type="GO" id="GO:0015031">
    <property type="term" value="P:protein transport"/>
    <property type="evidence" value="ECO:0007669"/>
    <property type="project" value="UniProtKB-KW"/>
</dbReference>
<evidence type="ECO:0000256" key="4">
    <source>
        <dbReference type="ARBA" id="ARBA00022475"/>
    </source>
</evidence>
<keyword evidence="5" id="KW-0812">Transmembrane</keyword>
<evidence type="ECO:0000256" key="5">
    <source>
        <dbReference type="ARBA" id="ARBA00022692"/>
    </source>
</evidence>
<keyword evidence="3" id="KW-0813">Transport</keyword>
<organism evidence="11 12">
    <name type="scientific">Acrobeloides nanus</name>
    <dbReference type="NCBI Taxonomy" id="290746"/>
    <lineage>
        <taxon>Eukaryota</taxon>
        <taxon>Metazoa</taxon>
        <taxon>Ecdysozoa</taxon>
        <taxon>Nematoda</taxon>
        <taxon>Chromadorea</taxon>
        <taxon>Rhabditida</taxon>
        <taxon>Tylenchina</taxon>
        <taxon>Cephalobomorpha</taxon>
        <taxon>Cephaloboidea</taxon>
        <taxon>Cephalobidae</taxon>
        <taxon>Acrobeloides</taxon>
    </lineage>
</organism>
<dbReference type="AlphaFoldDB" id="A0A914DJ59"/>
<evidence type="ECO:0000256" key="2">
    <source>
        <dbReference type="ARBA" id="ARBA00021200"/>
    </source>
</evidence>
<keyword evidence="11" id="KW-1185">Reference proteome</keyword>
<evidence type="ECO:0000256" key="10">
    <source>
        <dbReference type="SAM" id="SignalP"/>
    </source>
</evidence>
<name>A0A914DJ59_9BILA</name>
<reference evidence="12" key="1">
    <citation type="submission" date="2022-11" db="UniProtKB">
        <authorList>
            <consortium name="WormBaseParasite"/>
        </authorList>
    </citation>
    <scope>IDENTIFICATION</scope>
</reference>
<dbReference type="Proteomes" id="UP000887540">
    <property type="component" value="Unplaced"/>
</dbReference>
<evidence type="ECO:0000256" key="7">
    <source>
        <dbReference type="ARBA" id="ARBA00022927"/>
    </source>
</evidence>
<protein>
    <recommendedName>
        <fullName evidence="2">Protein amnionless</fullName>
    </recommendedName>
</protein>
<evidence type="ECO:0000256" key="9">
    <source>
        <dbReference type="ARBA" id="ARBA00023136"/>
    </source>
</evidence>
<evidence type="ECO:0000313" key="11">
    <source>
        <dbReference type="Proteomes" id="UP000887540"/>
    </source>
</evidence>
<accession>A0A914DJ59</accession>
<evidence type="ECO:0000256" key="8">
    <source>
        <dbReference type="ARBA" id="ARBA00022989"/>
    </source>
</evidence>
<sequence>MYHQLLYFSLFLVYISTCFGWQGYEHELMKNLPTQSPEIGETFIWQTDNNFKIPTNWENNDIPCDDDRIKMDADKEIVAMVEDGLRSTRWEIPNDGIILFADKTVIGRKGTWQCQRKSPEDVFYAPPGMLGNFLDVSKWKLAGDTRQRPRLHSEMVPSQEDEAIFPSEHALQVQIDQIVAVKKLIYNDQVG</sequence>